<evidence type="ECO:0008006" key="4">
    <source>
        <dbReference type="Google" id="ProtNLM"/>
    </source>
</evidence>
<feature type="compositionally biased region" description="Polar residues" evidence="1">
    <location>
        <begin position="170"/>
        <end position="201"/>
    </location>
</feature>
<dbReference type="SUPFAM" id="SSF53067">
    <property type="entry name" value="Actin-like ATPase domain"/>
    <property type="match status" value="1"/>
</dbReference>
<sequence length="775" mass="87646">MGNCYSSKSRVHQLTVAAGNGDFFRDARSPSGYLPRLENHAKSRHVNGNVSKGRNGLTSMSERHNDSDEPERDIPGPEGGLSLRRRHVSREGGTPEYQPKRSKTEHPMSADTLESIDLSKVTSEQGLRSTTNTSRATLDTFSVTNTSRIELENISEKDSQSADVPRANIRYSTPATRSQSLREPSDSTPLQTARSRGQKVQTGKPGGDRETLSRGKEDRIPPSVIAIEIGTSSCGYAYWYNSRNTISVPERKMPSVILLNPDSSLNSFGHDAMKNYSEIPEDKRQEYFYIVQFKSCIFAAKRITQRLTVFDSLGRAVNAFHTFSLAIRWLKERATANVAYDEATVHWVLTIPAVWAADLRRFMRSAALRVGIPDVRLDIYLEPEAASYFCRDMYVAMSNEKLTPGIKYAFADIGGGTVSIYVHEILKGSKIRELYRDTHHGLAGEAVNKAYIRFWVDVVGEELWDEFLRRHTNAYLKMLVTFEKKKIGFSRNRGERTDVLLPPELDQLLKLRKWASFDAVLKRKPMYTGRVQSKDVDGSTFVFFSIDMMEDFFADAIAHIVGRVLKAITVCFDFGIMGLVLTGGFAQSPYLLERLEFEFDELDVRVIIPEEKELAVLKGAAMMGNDPVEISERRSMFSYGYSQAMSFVEGKALNGTGKTRRLLFRTLVERDQCLKNNTKLVIQGQEVVSNPNKLFAQRHTRLVKSSCEHPAGKERNGMREEDCEAICEFVHTPPTNGWPIRMLYEMTVLAKETELKFVYENKTTGEKMKTYLSLL</sequence>
<organism evidence="2 3">
    <name type="scientific">Dreissena polymorpha</name>
    <name type="common">Zebra mussel</name>
    <name type="synonym">Mytilus polymorpha</name>
    <dbReference type="NCBI Taxonomy" id="45954"/>
    <lineage>
        <taxon>Eukaryota</taxon>
        <taxon>Metazoa</taxon>
        <taxon>Spiralia</taxon>
        <taxon>Lophotrochozoa</taxon>
        <taxon>Mollusca</taxon>
        <taxon>Bivalvia</taxon>
        <taxon>Autobranchia</taxon>
        <taxon>Heteroconchia</taxon>
        <taxon>Euheterodonta</taxon>
        <taxon>Imparidentia</taxon>
        <taxon>Neoheterodontei</taxon>
        <taxon>Myida</taxon>
        <taxon>Dreissenoidea</taxon>
        <taxon>Dreissenidae</taxon>
        <taxon>Dreissena</taxon>
    </lineage>
</organism>
<feature type="region of interest" description="Disordered" evidence="1">
    <location>
        <begin position="152"/>
        <end position="219"/>
    </location>
</feature>
<dbReference type="InterPro" id="IPR043129">
    <property type="entry name" value="ATPase_NBD"/>
</dbReference>
<feature type="compositionally biased region" description="Basic and acidic residues" evidence="1">
    <location>
        <begin position="61"/>
        <end position="75"/>
    </location>
</feature>
<feature type="compositionally biased region" description="Basic and acidic residues" evidence="1">
    <location>
        <begin position="98"/>
        <end position="108"/>
    </location>
</feature>
<protein>
    <recommendedName>
        <fullName evidence="4">Actin-like ATPase domain-containing protein</fullName>
    </recommendedName>
</protein>
<dbReference type="EMBL" id="JAIWYP010000010">
    <property type="protein sequence ID" value="KAH3748161.1"/>
    <property type="molecule type" value="Genomic_DNA"/>
</dbReference>
<evidence type="ECO:0000256" key="1">
    <source>
        <dbReference type="SAM" id="MobiDB-lite"/>
    </source>
</evidence>
<feature type="region of interest" description="Disordered" evidence="1">
    <location>
        <begin position="34"/>
        <end position="133"/>
    </location>
</feature>
<dbReference type="OrthoDB" id="10449773at2759"/>
<comment type="caution">
    <text evidence="2">The sequence shown here is derived from an EMBL/GenBank/DDBJ whole genome shotgun (WGS) entry which is preliminary data.</text>
</comment>
<evidence type="ECO:0000313" key="2">
    <source>
        <dbReference type="EMBL" id="KAH3748161.1"/>
    </source>
</evidence>
<reference evidence="2" key="1">
    <citation type="journal article" date="2019" name="bioRxiv">
        <title>The Genome of the Zebra Mussel, Dreissena polymorpha: A Resource for Invasive Species Research.</title>
        <authorList>
            <person name="McCartney M.A."/>
            <person name="Auch B."/>
            <person name="Kono T."/>
            <person name="Mallez S."/>
            <person name="Zhang Y."/>
            <person name="Obille A."/>
            <person name="Becker A."/>
            <person name="Abrahante J.E."/>
            <person name="Garbe J."/>
            <person name="Badalamenti J.P."/>
            <person name="Herman A."/>
            <person name="Mangelson H."/>
            <person name="Liachko I."/>
            <person name="Sullivan S."/>
            <person name="Sone E.D."/>
            <person name="Koren S."/>
            <person name="Silverstein K.A.T."/>
            <person name="Beckman K.B."/>
            <person name="Gohl D.M."/>
        </authorList>
    </citation>
    <scope>NUCLEOTIDE SEQUENCE</scope>
    <source>
        <strain evidence="2">Duluth1</strain>
        <tissue evidence="2">Whole animal</tissue>
    </source>
</reference>
<dbReference type="Gene3D" id="3.30.420.40">
    <property type="match status" value="2"/>
</dbReference>
<proteinExistence type="predicted"/>
<reference evidence="2" key="2">
    <citation type="submission" date="2020-11" db="EMBL/GenBank/DDBJ databases">
        <authorList>
            <person name="McCartney M.A."/>
            <person name="Auch B."/>
            <person name="Kono T."/>
            <person name="Mallez S."/>
            <person name="Becker A."/>
            <person name="Gohl D.M."/>
            <person name="Silverstein K.A.T."/>
            <person name="Koren S."/>
            <person name="Bechman K.B."/>
            <person name="Herman A."/>
            <person name="Abrahante J.E."/>
            <person name="Garbe J."/>
        </authorList>
    </citation>
    <scope>NUCLEOTIDE SEQUENCE</scope>
    <source>
        <strain evidence="2">Duluth1</strain>
        <tissue evidence="2">Whole animal</tissue>
    </source>
</reference>
<dbReference type="PANTHER" id="PTHR14187">
    <property type="entry name" value="ALPHA KINASE/ELONGATION FACTOR 2 KINASE"/>
    <property type="match status" value="1"/>
</dbReference>
<gene>
    <name evidence="2" type="ORF">DPMN_182599</name>
</gene>
<feature type="compositionally biased region" description="Polar residues" evidence="1">
    <location>
        <begin position="120"/>
        <end position="133"/>
    </location>
</feature>
<feature type="compositionally biased region" description="Polar residues" evidence="1">
    <location>
        <begin position="46"/>
        <end position="60"/>
    </location>
</feature>
<dbReference type="AlphaFoldDB" id="A0A9D4DFR0"/>
<dbReference type="Proteomes" id="UP000828390">
    <property type="component" value="Unassembled WGS sequence"/>
</dbReference>
<accession>A0A9D4DFR0</accession>
<dbReference type="PANTHER" id="PTHR14187:SF5">
    <property type="entry name" value="HEAT SHOCK 70 KDA PROTEIN 12A"/>
    <property type="match status" value="1"/>
</dbReference>
<keyword evidence="3" id="KW-1185">Reference proteome</keyword>
<evidence type="ECO:0000313" key="3">
    <source>
        <dbReference type="Proteomes" id="UP000828390"/>
    </source>
</evidence>
<dbReference type="Gene3D" id="3.90.640.10">
    <property type="entry name" value="Actin, Chain A, domain 4"/>
    <property type="match status" value="1"/>
</dbReference>
<name>A0A9D4DFR0_DREPO</name>
<feature type="compositionally biased region" description="Basic and acidic residues" evidence="1">
    <location>
        <begin position="206"/>
        <end position="219"/>
    </location>
</feature>